<gene>
    <name evidence="1" type="ORF">H7B90_04525</name>
</gene>
<dbReference type="EMBL" id="JACJVR010000015">
    <property type="protein sequence ID" value="MBB6690664.1"/>
    <property type="molecule type" value="Genomic_DNA"/>
</dbReference>
<protein>
    <submittedName>
        <fullName evidence="1">Uncharacterized protein</fullName>
    </submittedName>
</protein>
<reference evidence="1 2" key="1">
    <citation type="submission" date="2020-08" db="EMBL/GenBank/DDBJ databases">
        <title>Cohnella phylogeny.</title>
        <authorList>
            <person name="Dunlap C."/>
        </authorList>
    </citation>
    <scope>NUCLEOTIDE SEQUENCE [LARGE SCALE GENOMIC DNA]</scope>
    <source>
        <strain evidence="1 2">DSM 25239</strain>
    </source>
</reference>
<proteinExistence type="predicted"/>
<evidence type="ECO:0000313" key="2">
    <source>
        <dbReference type="Proteomes" id="UP000553776"/>
    </source>
</evidence>
<dbReference type="AlphaFoldDB" id="A0A841TYE1"/>
<keyword evidence="2" id="KW-1185">Reference proteome</keyword>
<dbReference type="Proteomes" id="UP000553776">
    <property type="component" value="Unassembled WGS sequence"/>
</dbReference>
<accession>A0A841TYE1</accession>
<comment type="caution">
    <text evidence="1">The sequence shown here is derived from an EMBL/GenBank/DDBJ whole genome shotgun (WGS) entry which is preliminary data.</text>
</comment>
<name>A0A841TYE1_9BACL</name>
<evidence type="ECO:0000313" key="1">
    <source>
        <dbReference type="EMBL" id="MBB6690664.1"/>
    </source>
</evidence>
<sequence>MRLHRDPWAESEAAEKVDPPFRLAYERMMEKAIGESRGERKRRLLEEHGYLEKMFV</sequence>
<dbReference type="RefSeq" id="WP_185134694.1">
    <property type="nucleotide sequence ID" value="NZ_JACJVR010000015.1"/>
</dbReference>
<organism evidence="1 2">
    <name type="scientific">Cohnella xylanilytica</name>
    <dbReference type="NCBI Taxonomy" id="557555"/>
    <lineage>
        <taxon>Bacteria</taxon>
        <taxon>Bacillati</taxon>
        <taxon>Bacillota</taxon>
        <taxon>Bacilli</taxon>
        <taxon>Bacillales</taxon>
        <taxon>Paenibacillaceae</taxon>
        <taxon>Cohnella</taxon>
    </lineage>
</organism>